<keyword evidence="4" id="KW-1185">Reference proteome</keyword>
<accession>A0A9N8D8Q2</accession>
<feature type="chain" id="PRO_5040123291" evidence="2">
    <location>
        <begin position="30"/>
        <end position="290"/>
    </location>
</feature>
<organism evidence="3 4">
    <name type="scientific">Seminavis robusta</name>
    <dbReference type="NCBI Taxonomy" id="568900"/>
    <lineage>
        <taxon>Eukaryota</taxon>
        <taxon>Sar</taxon>
        <taxon>Stramenopiles</taxon>
        <taxon>Ochrophyta</taxon>
        <taxon>Bacillariophyta</taxon>
        <taxon>Bacillariophyceae</taxon>
        <taxon>Bacillariophycidae</taxon>
        <taxon>Naviculales</taxon>
        <taxon>Naviculaceae</taxon>
        <taxon>Seminavis</taxon>
    </lineage>
</organism>
<reference evidence="3" key="1">
    <citation type="submission" date="2020-06" db="EMBL/GenBank/DDBJ databases">
        <authorList>
            <consortium name="Plant Systems Biology data submission"/>
        </authorList>
    </citation>
    <scope>NUCLEOTIDE SEQUENCE</scope>
    <source>
        <strain evidence="3">D6</strain>
    </source>
</reference>
<sequence length="290" mass="30442">MTTVTSSSRLLSLALVLLVQTLTLRPVDAAICHICGDSGNDLMQYPNIVLANVGKTCNDISIDVAVANPDPNAQSCIAAQNMWRGRCCNPNQRPAGVDRANAGLPPQNIPAVPHSGPHPICNVCRDGDFPYDTSMVLNFLYMGVGTCVQYFILGKRGAIEPHMCAPVQFFSYEPCACGEHNPYFNPNHPRNQGAQQAPGNTNSNANGNAGGNANGRTNGDSNGSSNGSSGGNGVNHQKTPDSDASKNGQKMGDSMGGAGGQSHGGRRRGLKGSKTRPVKVDEDVVIKIEV</sequence>
<feature type="region of interest" description="Disordered" evidence="1">
    <location>
        <begin position="186"/>
        <end position="290"/>
    </location>
</feature>
<evidence type="ECO:0000256" key="1">
    <source>
        <dbReference type="SAM" id="MobiDB-lite"/>
    </source>
</evidence>
<dbReference type="Proteomes" id="UP001153069">
    <property type="component" value="Unassembled WGS sequence"/>
</dbReference>
<feature type="compositionally biased region" description="Gly residues" evidence="1">
    <location>
        <begin position="254"/>
        <end position="263"/>
    </location>
</feature>
<feature type="compositionally biased region" description="Low complexity" evidence="1">
    <location>
        <begin position="214"/>
        <end position="227"/>
    </location>
</feature>
<feature type="compositionally biased region" description="Polar residues" evidence="1">
    <location>
        <begin position="188"/>
        <end position="198"/>
    </location>
</feature>
<keyword evidence="2" id="KW-0732">Signal</keyword>
<feature type="signal peptide" evidence="2">
    <location>
        <begin position="1"/>
        <end position="29"/>
    </location>
</feature>
<feature type="compositionally biased region" description="Basic residues" evidence="1">
    <location>
        <begin position="264"/>
        <end position="277"/>
    </location>
</feature>
<dbReference type="AlphaFoldDB" id="A0A9N8D8Q2"/>
<evidence type="ECO:0000256" key="2">
    <source>
        <dbReference type="SAM" id="SignalP"/>
    </source>
</evidence>
<gene>
    <name evidence="3" type="ORF">SEMRO_39_G024130.1</name>
</gene>
<proteinExistence type="predicted"/>
<protein>
    <submittedName>
        <fullName evidence="3">Uncharacterized protein</fullName>
    </submittedName>
</protein>
<feature type="compositionally biased region" description="Basic and acidic residues" evidence="1">
    <location>
        <begin position="278"/>
        <end position="290"/>
    </location>
</feature>
<dbReference type="OrthoDB" id="55920at2759"/>
<evidence type="ECO:0000313" key="3">
    <source>
        <dbReference type="EMBL" id="CAB9498483.1"/>
    </source>
</evidence>
<name>A0A9N8D8Q2_9STRA</name>
<dbReference type="EMBL" id="CAICTM010000039">
    <property type="protein sequence ID" value="CAB9498483.1"/>
    <property type="molecule type" value="Genomic_DNA"/>
</dbReference>
<comment type="caution">
    <text evidence="3">The sequence shown here is derived from an EMBL/GenBank/DDBJ whole genome shotgun (WGS) entry which is preliminary data.</text>
</comment>
<evidence type="ECO:0000313" key="4">
    <source>
        <dbReference type="Proteomes" id="UP001153069"/>
    </source>
</evidence>